<dbReference type="Proteomes" id="UP000256964">
    <property type="component" value="Unassembled WGS sequence"/>
</dbReference>
<organism evidence="3 4">
    <name type="scientific">Lentinus brumalis</name>
    <dbReference type="NCBI Taxonomy" id="2498619"/>
    <lineage>
        <taxon>Eukaryota</taxon>
        <taxon>Fungi</taxon>
        <taxon>Dikarya</taxon>
        <taxon>Basidiomycota</taxon>
        <taxon>Agaricomycotina</taxon>
        <taxon>Agaricomycetes</taxon>
        <taxon>Polyporales</taxon>
        <taxon>Polyporaceae</taxon>
        <taxon>Lentinus</taxon>
    </lineage>
</organism>
<name>A0A371DHF8_9APHY</name>
<dbReference type="PANTHER" id="PTHR35192:SF2">
    <property type="entry name" value="APPLE DOMAIN-CONTAINING PROTEIN"/>
    <property type="match status" value="1"/>
</dbReference>
<evidence type="ECO:0000313" key="4">
    <source>
        <dbReference type="Proteomes" id="UP000256964"/>
    </source>
</evidence>
<dbReference type="STRING" id="139420.A0A371DHF8"/>
<feature type="chain" id="PRO_5016843692" description="Protein CPL1-like domain-containing protein" evidence="1">
    <location>
        <begin position="23"/>
        <end position="275"/>
    </location>
</feature>
<protein>
    <recommendedName>
        <fullName evidence="2">Protein CPL1-like domain-containing protein</fullName>
    </recommendedName>
</protein>
<feature type="domain" description="Protein CPL1-like" evidence="2">
    <location>
        <begin position="196"/>
        <end position="260"/>
    </location>
</feature>
<keyword evidence="4" id="KW-1185">Reference proteome</keyword>
<evidence type="ECO:0000256" key="1">
    <source>
        <dbReference type="SAM" id="SignalP"/>
    </source>
</evidence>
<keyword evidence="1" id="KW-0732">Signal</keyword>
<dbReference type="AlphaFoldDB" id="A0A371DHF8"/>
<reference evidence="3 4" key="1">
    <citation type="journal article" date="2018" name="Biotechnol. Biofuels">
        <title>Integrative visual omics of the white-rot fungus Polyporus brumalis exposes the biotechnological potential of its oxidative enzymes for delignifying raw plant biomass.</title>
        <authorList>
            <person name="Miyauchi S."/>
            <person name="Rancon A."/>
            <person name="Drula E."/>
            <person name="Hage H."/>
            <person name="Chaduli D."/>
            <person name="Favel A."/>
            <person name="Grisel S."/>
            <person name="Henrissat B."/>
            <person name="Herpoel-Gimbert I."/>
            <person name="Ruiz-Duenas F.J."/>
            <person name="Chevret D."/>
            <person name="Hainaut M."/>
            <person name="Lin J."/>
            <person name="Wang M."/>
            <person name="Pangilinan J."/>
            <person name="Lipzen A."/>
            <person name="Lesage-Meessen L."/>
            <person name="Navarro D."/>
            <person name="Riley R."/>
            <person name="Grigoriev I.V."/>
            <person name="Zhou S."/>
            <person name="Raouche S."/>
            <person name="Rosso M.N."/>
        </authorList>
    </citation>
    <scope>NUCLEOTIDE SEQUENCE [LARGE SCALE GENOMIC DNA]</scope>
    <source>
        <strain evidence="3 4">BRFM 1820</strain>
    </source>
</reference>
<dbReference type="InterPro" id="IPR048661">
    <property type="entry name" value="CPL1-like"/>
</dbReference>
<dbReference type="OrthoDB" id="439917at2759"/>
<dbReference type="Pfam" id="PF21671">
    <property type="entry name" value="CPL1-like"/>
    <property type="match status" value="1"/>
</dbReference>
<evidence type="ECO:0000313" key="3">
    <source>
        <dbReference type="EMBL" id="RDX51975.1"/>
    </source>
</evidence>
<gene>
    <name evidence="3" type="ORF">OH76DRAFT_1400880</name>
</gene>
<feature type="signal peptide" evidence="1">
    <location>
        <begin position="1"/>
        <end position="22"/>
    </location>
</feature>
<accession>A0A371DHF8</accession>
<dbReference type="InterPro" id="IPR038955">
    <property type="entry name" value="PriA/CPL1_fungi"/>
</dbReference>
<dbReference type="EMBL" id="KZ857392">
    <property type="protein sequence ID" value="RDX51975.1"/>
    <property type="molecule type" value="Genomic_DNA"/>
</dbReference>
<evidence type="ECO:0000259" key="2">
    <source>
        <dbReference type="Pfam" id="PF21671"/>
    </source>
</evidence>
<sequence>MFLNVRAAGLLAVGVVSVAARATTTLTIRSTTDVCGDVDDTLVVPGLFGIKHTFGRIDKCICQSQIPTLLKTDPVILKAVAFAGESTVKKALSDMLNASKDHQKCVYPDNADPVCASGTPCGFKCKNGFTASPDKHPIDCLCKFPHKVCNGVCGSFKACPSGKPFRRDALRKRDFCGEGLTACGIFGHSSFSREAWECIDTATDLESCGGCAFPLDAFSPFGLDCTAIPGVADVSCVAGACVVRRCAPGFVTSDDGTFCVASQSMLQQDVASGFD</sequence>
<proteinExistence type="predicted"/>
<dbReference type="PANTHER" id="PTHR35192">
    <property type="entry name" value="PROTEIN, PUTATIVE-RELATED"/>
    <property type="match status" value="1"/>
</dbReference>